<keyword evidence="4 6" id="KW-0560">Oxidoreductase</keyword>
<organism evidence="8 9">
    <name type="scientific">Cyanidioschyzon merolae (strain NIES-3377 / 10D)</name>
    <name type="common">Unicellular red alga</name>
    <dbReference type="NCBI Taxonomy" id="280699"/>
    <lineage>
        <taxon>Eukaryota</taxon>
        <taxon>Rhodophyta</taxon>
        <taxon>Bangiophyceae</taxon>
        <taxon>Cyanidiales</taxon>
        <taxon>Cyanidiaceae</taxon>
        <taxon>Cyanidioschyzon</taxon>
    </lineage>
</organism>
<accession>M1UV91</accession>
<evidence type="ECO:0000256" key="2">
    <source>
        <dbReference type="ARBA" id="ARBA00022723"/>
    </source>
</evidence>
<dbReference type="InterPro" id="IPR011057">
    <property type="entry name" value="Mss4-like_sf"/>
</dbReference>
<keyword evidence="2 6" id="KW-0479">Metal-binding</keyword>
<dbReference type="AlphaFoldDB" id="M1UV91"/>
<keyword evidence="9" id="KW-1185">Reference proteome</keyword>
<dbReference type="Gramene" id="CMP201CT">
    <property type="protein sequence ID" value="CMP201CT"/>
    <property type="gene ID" value="CMP201C"/>
</dbReference>
<dbReference type="PROSITE" id="PS51790">
    <property type="entry name" value="MSRB"/>
    <property type="match status" value="1"/>
</dbReference>
<dbReference type="Pfam" id="PF01641">
    <property type="entry name" value="SelR"/>
    <property type="match status" value="1"/>
</dbReference>
<dbReference type="STRING" id="280699.M1UV91"/>
<dbReference type="NCBIfam" id="TIGR00357">
    <property type="entry name" value="peptide-methionine (R)-S-oxide reductase MsrB"/>
    <property type="match status" value="1"/>
</dbReference>
<evidence type="ECO:0000313" key="8">
    <source>
        <dbReference type="EMBL" id="BAM81826.1"/>
    </source>
</evidence>
<evidence type="ECO:0000256" key="4">
    <source>
        <dbReference type="ARBA" id="ARBA00023002"/>
    </source>
</evidence>
<reference evidence="8 9" key="1">
    <citation type="journal article" date="2004" name="Nature">
        <title>Genome sequence of the ultrasmall unicellular red alga Cyanidioschyzon merolae 10D.</title>
        <authorList>
            <person name="Matsuzaki M."/>
            <person name="Misumi O."/>
            <person name="Shin-i T."/>
            <person name="Maruyama S."/>
            <person name="Takahara M."/>
            <person name="Miyagishima S."/>
            <person name="Mori T."/>
            <person name="Nishida K."/>
            <person name="Yagisawa F."/>
            <person name="Nishida K."/>
            <person name="Yoshida Y."/>
            <person name="Nishimura Y."/>
            <person name="Nakao S."/>
            <person name="Kobayashi T."/>
            <person name="Momoyama Y."/>
            <person name="Higashiyama T."/>
            <person name="Minoda A."/>
            <person name="Sano M."/>
            <person name="Nomoto H."/>
            <person name="Oishi K."/>
            <person name="Hayashi H."/>
            <person name="Ohta F."/>
            <person name="Nishizaka S."/>
            <person name="Haga S."/>
            <person name="Miura S."/>
            <person name="Morishita T."/>
            <person name="Kabeya Y."/>
            <person name="Terasawa K."/>
            <person name="Suzuki Y."/>
            <person name="Ishii Y."/>
            <person name="Asakawa S."/>
            <person name="Takano H."/>
            <person name="Ohta N."/>
            <person name="Kuroiwa H."/>
            <person name="Tanaka K."/>
            <person name="Shimizu N."/>
            <person name="Sugano S."/>
            <person name="Sato N."/>
            <person name="Nozaki H."/>
            <person name="Ogasawara N."/>
            <person name="Kohara Y."/>
            <person name="Kuroiwa T."/>
        </authorList>
    </citation>
    <scope>NUCLEOTIDE SEQUENCE [LARGE SCALE GENOMIC DNA]</scope>
    <source>
        <strain evidence="8 9">10D</strain>
    </source>
</reference>
<dbReference type="Gene3D" id="2.170.150.20">
    <property type="entry name" value="Peptide methionine sulfoxide reductase"/>
    <property type="match status" value="1"/>
</dbReference>
<evidence type="ECO:0000256" key="5">
    <source>
        <dbReference type="ARBA" id="ARBA00048488"/>
    </source>
</evidence>
<evidence type="ECO:0000256" key="6">
    <source>
        <dbReference type="RuleBase" id="RU365044"/>
    </source>
</evidence>
<dbReference type="KEGG" id="cme:CYME_CMP201C"/>
<dbReference type="PANTHER" id="PTHR10173:SF52">
    <property type="entry name" value="METHIONINE-R-SULFOXIDE REDUCTASE B1"/>
    <property type="match status" value="1"/>
</dbReference>
<dbReference type="GO" id="GO:0005737">
    <property type="term" value="C:cytoplasm"/>
    <property type="evidence" value="ECO:0007669"/>
    <property type="project" value="TreeGrafter"/>
</dbReference>
<evidence type="ECO:0000313" key="9">
    <source>
        <dbReference type="Proteomes" id="UP000007014"/>
    </source>
</evidence>
<gene>
    <name evidence="8" type="ORF">CYME_CMP201C</name>
</gene>
<protein>
    <recommendedName>
        <fullName evidence="6">Peptide-methionine (R)-S-oxide reductase</fullName>
        <ecNumber evidence="6">1.8.4.12</ecNumber>
    </recommendedName>
</protein>
<feature type="domain" description="MsrB" evidence="7">
    <location>
        <begin position="86"/>
        <end position="208"/>
    </location>
</feature>
<dbReference type="PANTHER" id="PTHR10173">
    <property type="entry name" value="METHIONINE SULFOXIDE REDUCTASE"/>
    <property type="match status" value="1"/>
</dbReference>
<dbReference type="EC" id="1.8.4.12" evidence="6"/>
<evidence type="ECO:0000259" key="7">
    <source>
        <dbReference type="PROSITE" id="PS51790"/>
    </source>
</evidence>
<evidence type="ECO:0000256" key="1">
    <source>
        <dbReference type="ARBA" id="ARBA00007174"/>
    </source>
</evidence>
<dbReference type="eggNOG" id="KOG0856">
    <property type="taxonomic scope" value="Eukaryota"/>
</dbReference>
<dbReference type="GO" id="GO:0030091">
    <property type="term" value="P:protein repair"/>
    <property type="evidence" value="ECO:0007669"/>
    <property type="project" value="InterPro"/>
</dbReference>
<dbReference type="OMA" id="DEQWRAE"/>
<dbReference type="GO" id="GO:0033743">
    <property type="term" value="F:peptide-methionine (R)-S-oxide reductase activity"/>
    <property type="evidence" value="ECO:0007669"/>
    <property type="project" value="UniProtKB-EC"/>
</dbReference>
<dbReference type="InterPro" id="IPR002579">
    <property type="entry name" value="Met_Sox_Rdtase_MsrB_dom"/>
</dbReference>
<comment type="cofactor">
    <cofactor evidence="6">
        <name>Zn(2+)</name>
        <dbReference type="ChEBI" id="CHEBI:29105"/>
    </cofactor>
    <text evidence="6">Binds 1 zinc ion per subunit.</text>
</comment>
<reference evidence="8 9" key="2">
    <citation type="journal article" date="2007" name="BMC Biol.">
        <title>A 100%-complete sequence reveals unusually simple genomic features in the hot-spring red alga Cyanidioschyzon merolae.</title>
        <authorList>
            <person name="Nozaki H."/>
            <person name="Takano H."/>
            <person name="Misumi O."/>
            <person name="Terasawa K."/>
            <person name="Matsuzaki M."/>
            <person name="Maruyama S."/>
            <person name="Nishida K."/>
            <person name="Yagisawa F."/>
            <person name="Yoshida Y."/>
            <person name="Fujiwara T."/>
            <person name="Takio S."/>
            <person name="Tamura K."/>
            <person name="Chung S.J."/>
            <person name="Nakamura S."/>
            <person name="Kuroiwa H."/>
            <person name="Tanaka K."/>
            <person name="Sato N."/>
            <person name="Kuroiwa T."/>
        </authorList>
    </citation>
    <scope>NUCLEOTIDE SEQUENCE [LARGE SCALE GENOMIC DNA]</scope>
    <source>
        <strain evidence="8 9">10D</strain>
    </source>
</reference>
<dbReference type="GO" id="GO:0006979">
    <property type="term" value="P:response to oxidative stress"/>
    <property type="evidence" value="ECO:0007669"/>
    <property type="project" value="InterPro"/>
</dbReference>
<dbReference type="GO" id="GO:0046872">
    <property type="term" value="F:metal ion binding"/>
    <property type="evidence" value="ECO:0007669"/>
    <property type="project" value="UniProtKB-KW"/>
</dbReference>
<dbReference type="OrthoDB" id="44061at2759"/>
<dbReference type="SUPFAM" id="SSF51316">
    <property type="entry name" value="Mss4-like"/>
    <property type="match status" value="1"/>
</dbReference>
<dbReference type="FunFam" id="2.170.150.20:FF:000001">
    <property type="entry name" value="Peptide methionine sulfoxide reductase MsrB"/>
    <property type="match status" value="1"/>
</dbReference>
<dbReference type="HOGENOM" id="CLU_031040_8_0_1"/>
<dbReference type="GeneID" id="16996146"/>
<dbReference type="RefSeq" id="XP_005537862.1">
    <property type="nucleotide sequence ID" value="XM_005537805.1"/>
</dbReference>
<dbReference type="InterPro" id="IPR028427">
    <property type="entry name" value="Met_Sox_Rdtase_MsrB"/>
</dbReference>
<proteinExistence type="inferred from homology"/>
<name>M1UV91_CYAM1</name>
<comment type="catalytic activity">
    <reaction evidence="5 6">
        <text>L-methionyl-[protein] + [thioredoxin]-disulfide + H2O = L-methionyl-(R)-S-oxide-[protein] + [thioredoxin]-dithiol</text>
        <dbReference type="Rhea" id="RHEA:24164"/>
        <dbReference type="Rhea" id="RHEA-COMP:10698"/>
        <dbReference type="Rhea" id="RHEA-COMP:10700"/>
        <dbReference type="Rhea" id="RHEA-COMP:12313"/>
        <dbReference type="Rhea" id="RHEA-COMP:12314"/>
        <dbReference type="ChEBI" id="CHEBI:15377"/>
        <dbReference type="ChEBI" id="CHEBI:16044"/>
        <dbReference type="ChEBI" id="CHEBI:29950"/>
        <dbReference type="ChEBI" id="CHEBI:45764"/>
        <dbReference type="ChEBI" id="CHEBI:50058"/>
        <dbReference type="EC" id="1.8.4.12"/>
    </reaction>
</comment>
<evidence type="ECO:0000256" key="3">
    <source>
        <dbReference type="ARBA" id="ARBA00022833"/>
    </source>
</evidence>
<dbReference type="HAMAP" id="MF_01400">
    <property type="entry name" value="MsrB"/>
    <property type="match status" value="1"/>
</dbReference>
<dbReference type="Proteomes" id="UP000007014">
    <property type="component" value="Chromosome 16"/>
</dbReference>
<dbReference type="EMBL" id="AP006498">
    <property type="protein sequence ID" value="BAM81826.1"/>
    <property type="molecule type" value="Genomic_DNA"/>
</dbReference>
<keyword evidence="3 6" id="KW-0862">Zinc</keyword>
<sequence>MFVSIFTSPLVQQARLQYQCKQCCRVLYSGNTVQQQQQQQRTVLGVAFWRASLQRGQLTQLVKGSSRLKMSQSNPADVKDWRALTEEDWKARLTPMQFEVARRAGTERPFTGEYWNEKRTGIYRCVCCGTPLFSSETKFDSGTGWPSFYAPLSKEAVKERRDLSHGMIRTEVLCAVCDAHLGHVFPDGPKPTGLRYCMNSYSLKFEPKESS</sequence>
<comment type="similarity">
    <text evidence="1 6">Belongs to the MsrB Met sulfoxide reductase family.</text>
</comment>